<sequence length="1129" mass="129887">MNEQRTQAYLNLINQLLSCNDGDEPRIVQENRELLDEGLVQVMVALAQQYENVGRENEAQWLIYIAQQLAEDLEIWSDETTEKVNTDQDYLTFFGEVLQLLTNDPDMNIKIIYPFFEKNLDKLDENLIAVLDNFVRNILLPSADSETARTITASIVNFSRLIQEFPHGDISMNQEIAIAGNELVLTIDDDPIDRALTQNNLGIAYRNRIKGDKAENLEIAISLYNEALRIRTFDAFPQNWAATQNNLANVYRERIMGDKADNLDKAIATYTEVLKVYTFDAFPKQWAATQNNLALAYSDRIRGEKAENLERAIATYKEVLKVYTFDSFPEKWAYIQNLLGATYATRIKGNKVENLEQAIAYYQEALKVRTFDAFPEDWAMTQSNLALAYSYRILGDKDDNIEKAINTYAVAEQVITFDTDSESWAIIQNNLGIAYYERIRGDKAENLEKALEVYESSLKIRTFEQFPEYWADTQHNLGNTYRQRIKGDKAENIEKSIEAYTNALKVRTFENSPLLWAETRNSLGNAYCQRKVGNKAENLKKAITLFTDALKIWTNENNLFSCLMVASNLANLYYNEEQWQPATEAYHIAIEAVENARLEALNPRSREQTLSHAIGVFHRIVQAYLNFNQPEKALEYIERSKGRNLVELMTQKNLNPQGVSQEIIAQLNELKQRVFNEQIRLHHQSINQNLMRSDNLTPYVPDHSYLKEYQQDLDNFIAREIKDPLFNLTQKVEPIPFTEIQALTDAETCLLQWYITGEKILAFVVSAEGEVKYWQSSENDKNQLFDKINNYLQLYYSGNGKQEWRNQLSNLLQTFADILHINDILALIPDTCQRLIIIPHLFLHILPIHAFPINKNQILQDKYDVQYAPSCQILQKISQTSHHSDFNKLFAIQNPTKDLFYTDLEVNILSTFFTEPQVIAQDNATKNAVLPHLKSSDNHCYHFSCHGGFNPANPLESALLLANKEPLTLGEIFELRLNKCRLITLSACETGLIDLNSISDEYIGLPSGFLFAGSPSVVSSLWTVDDLSTSFLMIKLYEILFDENQQVSVPVALKQAQNWLQNLTVQEYLNQLDSCLKIVKSMQQKLTSKEFNRLMDMIEDEQIRIKGFELNYKLFNNPFYWAAFTASGI</sequence>
<name>A0A402DH33_MICAE</name>
<dbReference type="InterPro" id="IPR019734">
    <property type="entry name" value="TPR_rpt"/>
</dbReference>
<dbReference type="Pfam" id="PF12770">
    <property type="entry name" value="CHAT"/>
    <property type="match status" value="1"/>
</dbReference>
<dbReference type="AlphaFoldDB" id="A0A402DH33"/>
<organism evidence="4 5">
    <name type="scientific">Microcystis aeruginosa NIES-4285</name>
    <dbReference type="NCBI Taxonomy" id="2497681"/>
    <lineage>
        <taxon>Bacteria</taxon>
        <taxon>Bacillati</taxon>
        <taxon>Cyanobacteriota</taxon>
        <taxon>Cyanophyceae</taxon>
        <taxon>Oscillatoriophycideae</taxon>
        <taxon>Chroococcales</taxon>
        <taxon>Microcystaceae</taxon>
        <taxon>Microcystis</taxon>
    </lineage>
</organism>
<dbReference type="Gene3D" id="1.25.40.10">
    <property type="entry name" value="Tetratricopeptide repeat domain"/>
    <property type="match status" value="3"/>
</dbReference>
<evidence type="ECO:0000259" key="3">
    <source>
        <dbReference type="Pfam" id="PF12770"/>
    </source>
</evidence>
<feature type="domain" description="CHAT" evidence="3">
    <location>
        <begin position="824"/>
        <end position="1128"/>
    </location>
</feature>
<accession>A0A402DH33</accession>
<protein>
    <recommendedName>
        <fullName evidence="3">CHAT domain-containing protein</fullName>
    </recommendedName>
</protein>
<dbReference type="InterPro" id="IPR024983">
    <property type="entry name" value="CHAT_dom"/>
</dbReference>
<evidence type="ECO:0000256" key="2">
    <source>
        <dbReference type="ARBA" id="ARBA00022803"/>
    </source>
</evidence>
<dbReference type="Proteomes" id="UP000289660">
    <property type="component" value="Unassembled WGS sequence"/>
</dbReference>
<dbReference type="EMBL" id="BIFY01000075">
    <property type="protein sequence ID" value="GCE61527.1"/>
    <property type="molecule type" value="Genomic_DNA"/>
</dbReference>
<evidence type="ECO:0000313" key="4">
    <source>
        <dbReference type="EMBL" id="GCE61527.1"/>
    </source>
</evidence>
<dbReference type="InterPro" id="IPR011990">
    <property type="entry name" value="TPR-like_helical_dom_sf"/>
</dbReference>
<keyword evidence="1" id="KW-0677">Repeat</keyword>
<dbReference type="PANTHER" id="PTHR45641">
    <property type="entry name" value="TETRATRICOPEPTIDE REPEAT PROTEIN (AFU_ORTHOLOGUE AFUA_6G03870)"/>
    <property type="match status" value="1"/>
</dbReference>
<evidence type="ECO:0000313" key="5">
    <source>
        <dbReference type="Proteomes" id="UP000289660"/>
    </source>
</evidence>
<keyword evidence="2" id="KW-0802">TPR repeat</keyword>
<gene>
    <name evidence="4" type="ORF">MiAbB_03465</name>
</gene>
<dbReference type="Pfam" id="PF13374">
    <property type="entry name" value="TPR_10"/>
    <property type="match status" value="2"/>
</dbReference>
<dbReference type="SUPFAM" id="SSF48452">
    <property type="entry name" value="TPR-like"/>
    <property type="match status" value="2"/>
</dbReference>
<dbReference type="PANTHER" id="PTHR45641:SF19">
    <property type="entry name" value="NEPHROCYSTIN-3"/>
    <property type="match status" value="1"/>
</dbReference>
<proteinExistence type="predicted"/>
<dbReference type="RefSeq" id="WP_130757912.1">
    <property type="nucleotide sequence ID" value="NZ_BIFY01000075.1"/>
</dbReference>
<evidence type="ECO:0000256" key="1">
    <source>
        <dbReference type="ARBA" id="ARBA00022737"/>
    </source>
</evidence>
<dbReference type="SMART" id="SM00028">
    <property type="entry name" value="TPR"/>
    <property type="match status" value="8"/>
</dbReference>
<comment type="caution">
    <text evidence="4">The sequence shown here is derived from an EMBL/GenBank/DDBJ whole genome shotgun (WGS) entry which is preliminary data.</text>
</comment>
<reference evidence="5" key="1">
    <citation type="submission" date="2018-12" db="EMBL/GenBank/DDBJ databases">
        <title>Genome sequence of Microcystis aeruginosa NIES-4285.</title>
        <authorList>
            <person name="Tanabe Y."/>
        </authorList>
    </citation>
    <scope>NUCLEOTIDE SEQUENCE [LARGE SCALE GENOMIC DNA]</scope>
    <source>
        <strain evidence="5">NIES-4285</strain>
    </source>
</reference>